<dbReference type="EMBL" id="JXMU01000008">
    <property type="protein sequence ID" value="KPB01797.1"/>
    <property type="molecule type" value="Genomic_DNA"/>
</dbReference>
<keyword evidence="4" id="KW-1185">Reference proteome</keyword>
<dbReference type="PATRIC" id="fig|1514904.3.peg.3382"/>
<keyword evidence="3" id="KW-0808">Transferase</keyword>
<dbReference type="GO" id="GO:0016757">
    <property type="term" value="F:glycosyltransferase activity"/>
    <property type="evidence" value="ECO:0007669"/>
    <property type="project" value="InterPro"/>
</dbReference>
<comment type="caution">
    <text evidence="3">The sequence shown here is derived from an EMBL/GenBank/DDBJ whole genome shotgun (WGS) entry which is preliminary data.</text>
</comment>
<dbReference type="SUPFAM" id="SSF53756">
    <property type="entry name" value="UDP-Glycosyltransferase/glycogen phosphorylase"/>
    <property type="match status" value="1"/>
</dbReference>
<feature type="domain" description="Glycosyltransferase subfamily 4-like N-terminal" evidence="2">
    <location>
        <begin position="17"/>
        <end position="189"/>
    </location>
</feature>
<feature type="domain" description="Glycosyl transferase family 1" evidence="1">
    <location>
        <begin position="193"/>
        <end position="343"/>
    </location>
</feature>
<sequence length="380" mass="42023">MNQSEPLRIVHILRAPMGGVLRHVRDLALAHAKLGHSVGIICDASGPAGYNETLLERLEPHLSLGITRTAMSRSVGPSDISSAMKIRNLIKDLRPDVVHGHGAKGGVYARACGSIIRTDHGRPARLYSPHGGSLHFDASSKNGKVYFQIEKVLERMTDCLCFVAEFEANTYRQKIGTPKCPSRVIYNGLAEDEFEPVTPADNAADFLFIGEMRMLKGPDLMLRALSRLKAEGAQEISAVMIGEGPDRDDIHAMIKERNLQTNVTLRPPMPARIAFSLARTVVMPSRAEAMPYIVLEALAAQRPLIATNVGGIPEIFGKAKDFLIEPDVDRLTARMRLALENPEDFKSRMPDHDTLKAEFSIDTMSNWVLEAYHKAKSRRK</sequence>
<dbReference type="PANTHER" id="PTHR45871:SF1">
    <property type="entry name" value="PHOSPHATIDYLINOSITOL N-ACETYLGLUCOSAMINYLTRANSFERASE SUBUNIT A"/>
    <property type="match status" value="1"/>
</dbReference>
<evidence type="ECO:0000313" key="4">
    <source>
        <dbReference type="Proteomes" id="UP000038011"/>
    </source>
</evidence>
<dbReference type="InterPro" id="IPR001296">
    <property type="entry name" value="Glyco_trans_1"/>
</dbReference>
<name>A0A0M9GN43_9HYPH</name>
<organism evidence="3 4">
    <name type="scientific">Ahrensia marina</name>
    <dbReference type="NCBI Taxonomy" id="1514904"/>
    <lineage>
        <taxon>Bacteria</taxon>
        <taxon>Pseudomonadati</taxon>
        <taxon>Pseudomonadota</taxon>
        <taxon>Alphaproteobacteria</taxon>
        <taxon>Hyphomicrobiales</taxon>
        <taxon>Ahrensiaceae</taxon>
        <taxon>Ahrensia</taxon>
    </lineage>
</organism>
<gene>
    <name evidence="3" type="ORF">SU32_06750</name>
</gene>
<dbReference type="Pfam" id="PF00534">
    <property type="entry name" value="Glycos_transf_1"/>
    <property type="match status" value="1"/>
</dbReference>
<reference evidence="3 4" key="1">
    <citation type="submission" date="2015-01" db="EMBL/GenBank/DDBJ databases">
        <title>Ahrensia donghaiensis sp. nov., a novel dimethylsulphoniopropionate-cleavage bacterium isolated from seawater and emended descriptions of the genus Ahrensia and Ahrensia kielensis.</title>
        <authorList>
            <person name="Liu J."/>
        </authorList>
    </citation>
    <scope>NUCLEOTIDE SEQUENCE [LARGE SCALE GENOMIC DNA]</scope>
    <source>
        <strain evidence="3 4">LZD062</strain>
    </source>
</reference>
<dbReference type="PANTHER" id="PTHR45871">
    <property type="entry name" value="N-ACETYLGLUCOSAMINYL-PHOSPHATIDYLINOSITOL BIOSYNTHETIC PROTEIN"/>
    <property type="match status" value="1"/>
</dbReference>
<dbReference type="InterPro" id="IPR028098">
    <property type="entry name" value="Glyco_trans_4-like_N"/>
</dbReference>
<dbReference type="AlphaFoldDB" id="A0A0M9GN43"/>
<evidence type="ECO:0000259" key="1">
    <source>
        <dbReference type="Pfam" id="PF00534"/>
    </source>
</evidence>
<evidence type="ECO:0000259" key="2">
    <source>
        <dbReference type="Pfam" id="PF13439"/>
    </source>
</evidence>
<accession>A0A0M9GN43</accession>
<dbReference type="STRING" id="1514904.SU32_06750"/>
<protein>
    <submittedName>
        <fullName evidence="3">Glycosyl transferase</fullName>
    </submittedName>
</protein>
<dbReference type="Gene3D" id="3.40.50.2000">
    <property type="entry name" value="Glycogen Phosphorylase B"/>
    <property type="match status" value="2"/>
</dbReference>
<dbReference type="Proteomes" id="UP000038011">
    <property type="component" value="Unassembled WGS sequence"/>
</dbReference>
<evidence type="ECO:0000313" key="3">
    <source>
        <dbReference type="EMBL" id="KPB01797.1"/>
    </source>
</evidence>
<dbReference type="Pfam" id="PF13439">
    <property type="entry name" value="Glyco_transf_4"/>
    <property type="match status" value="1"/>
</dbReference>
<proteinExistence type="predicted"/>